<dbReference type="Pfam" id="PF00561">
    <property type="entry name" value="Abhydrolase_1"/>
    <property type="match status" value="1"/>
</dbReference>
<proteinExistence type="predicted"/>
<evidence type="ECO:0000256" key="1">
    <source>
        <dbReference type="SAM" id="Phobius"/>
    </source>
</evidence>
<gene>
    <name evidence="3" type="ORF">E4O92_02470</name>
</gene>
<dbReference type="Gene3D" id="3.40.50.1820">
    <property type="entry name" value="alpha/beta hydrolase"/>
    <property type="match status" value="1"/>
</dbReference>
<keyword evidence="1" id="KW-0472">Membrane</keyword>
<feature type="domain" description="AB hydrolase-1" evidence="2">
    <location>
        <begin position="112"/>
        <end position="207"/>
    </location>
</feature>
<dbReference type="InterPro" id="IPR000073">
    <property type="entry name" value="AB_hydrolase_1"/>
</dbReference>
<evidence type="ECO:0000259" key="2">
    <source>
        <dbReference type="Pfam" id="PF00561"/>
    </source>
</evidence>
<dbReference type="SUPFAM" id="SSF53474">
    <property type="entry name" value="alpha/beta-Hydrolases"/>
    <property type="match status" value="1"/>
</dbReference>
<dbReference type="Proteomes" id="UP000297258">
    <property type="component" value="Unassembled WGS sequence"/>
</dbReference>
<dbReference type="EMBL" id="SPUM01000016">
    <property type="protein sequence ID" value="TFW35087.1"/>
    <property type="molecule type" value="Genomic_DNA"/>
</dbReference>
<evidence type="ECO:0000313" key="4">
    <source>
        <dbReference type="Proteomes" id="UP000297258"/>
    </source>
</evidence>
<dbReference type="AlphaFoldDB" id="A0A4Y9T4C1"/>
<dbReference type="OrthoDB" id="275181at2"/>
<keyword evidence="4" id="KW-1185">Reference proteome</keyword>
<dbReference type="RefSeq" id="WP_135188169.1">
    <property type="nucleotide sequence ID" value="NZ_SPUM01000016.1"/>
</dbReference>
<comment type="caution">
    <text evidence="3">The sequence shown here is derived from an EMBL/GenBank/DDBJ whole genome shotgun (WGS) entry which is preliminary data.</text>
</comment>
<reference evidence="3 4" key="1">
    <citation type="submission" date="2019-03" db="EMBL/GenBank/DDBJ databases">
        <title>Draft genome of Massilia hortus sp. nov., a novel bacterial species of the Oxalobacteraceae family.</title>
        <authorList>
            <person name="Peta V."/>
            <person name="Raths R."/>
            <person name="Bucking H."/>
        </authorList>
    </citation>
    <scope>NUCLEOTIDE SEQUENCE [LARGE SCALE GENOMIC DNA]</scope>
    <source>
        <strain evidence="3 4">ONC3</strain>
    </source>
</reference>
<keyword evidence="1" id="KW-0812">Transmembrane</keyword>
<name>A0A4Y9T4C1_9BURK</name>
<dbReference type="GO" id="GO:0016787">
    <property type="term" value="F:hydrolase activity"/>
    <property type="evidence" value="ECO:0007669"/>
    <property type="project" value="UniProtKB-KW"/>
</dbReference>
<organism evidence="3 4">
    <name type="scientific">Massilia horti</name>
    <dbReference type="NCBI Taxonomy" id="2562153"/>
    <lineage>
        <taxon>Bacteria</taxon>
        <taxon>Pseudomonadati</taxon>
        <taxon>Pseudomonadota</taxon>
        <taxon>Betaproteobacteria</taxon>
        <taxon>Burkholderiales</taxon>
        <taxon>Oxalobacteraceae</taxon>
        <taxon>Telluria group</taxon>
        <taxon>Massilia</taxon>
    </lineage>
</organism>
<evidence type="ECO:0000313" key="3">
    <source>
        <dbReference type="EMBL" id="TFW35087.1"/>
    </source>
</evidence>
<feature type="non-terminal residue" evidence="3">
    <location>
        <position position="207"/>
    </location>
</feature>
<keyword evidence="1" id="KW-1133">Transmembrane helix</keyword>
<accession>A0A4Y9T4C1</accession>
<protein>
    <submittedName>
        <fullName evidence="3">Alpha/beta fold hydrolase</fullName>
    </submittedName>
</protein>
<feature type="transmembrane region" description="Helical" evidence="1">
    <location>
        <begin position="7"/>
        <end position="26"/>
    </location>
</feature>
<sequence>MSVRRIVRWLLLAEAVLAAAIGLLLWRWLGLAPALAAAGGLLCVLLVRLAINANNFLMSAHGASATPAAFRLGPGGWLRLLLGEFKASMLLSSWYMPRAAAHTRVYSDARTPPVLLLHGYGCNSGYWFHLVQLFDAAHISHASLDLEPLGGDIDGYAPLVEQAAARLCAAAHARQLVIVAHSMGGLVARAWMRKYGSARVARVVTLG</sequence>
<dbReference type="InterPro" id="IPR029058">
    <property type="entry name" value="AB_hydrolase_fold"/>
</dbReference>
<feature type="transmembrane region" description="Helical" evidence="1">
    <location>
        <begin position="32"/>
        <end position="51"/>
    </location>
</feature>
<keyword evidence="3" id="KW-0378">Hydrolase</keyword>